<dbReference type="PANTHER" id="PTHR45267">
    <property type="match status" value="1"/>
</dbReference>
<dbReference type="PANTHER" id="PTHR45267:SF2">
    <property type="entry name" value="NADPH-DEPENDENT PTERIN ALDEHYDE REDUCTASE"/>
    <property type="match status" value="1"/>
</dbReference>
<dbReference type="Proteomes" id="UP000660380">
    <property type="component" value="Unassembled WGS sequence"/>
</dbReference>
<dbReference type="PROSITE" id="PS00061">
    <property type="entry name" value="ADH_SHORT"/>
    <property type="match status" value="1"/>
</dbReference>
<evidence type="ECO:0000256" key="1">
    <source>
        <dbReference type="ARBA" id="ARBA00006484"/>
    </source>
</evidence>
<comment type="similarity">
    <text evidence="1 2">Belongs to the short-chain dehydrogenases/reductases (SDR) family.</text>
</comment>
<dbReference type="InterPro" id="IPR036291">
    <property type="entry name" value="NAD(P)-bd_dom_sf"/>
</dbReference>
<reference evidence="3 4" key="1">
    <citation type="journal article" date="2020" name="ISME J.">
        <title>Comparative genomics reveals insights into cyanobacterial evolution and habitat adaptation.</title>
        <authorList>
            <person name="Chen M.Y."/>
            <person name="Teng W.K."/>
            <person name="Zhao L."/>
            <person name="Hu C.X."/>
            <person name="Zhou Y.K."/>
            <person name="Han B.P."/>
            <person name="Song L.R."/>
            <person name="Shu W.S."/>
        </authorList>
    </citation>
    <scope>NUCLEOTIDE SEQUENCE [LARGE SCALE GENOMIC DNA]</scope>
    <source>
        <strain evidence="3 4">FACHB-248</strain>
    </source>
</reference>
<evidence type="ECO:0000256" key="2">
    <source>
        <dbReference type="RuleBase" id="RU000363"/>
    </source>
</evidence>
<dbReference type="SUPFAM" id="SSF51735">
    <property type="entry name" value="NAD(P)-binding Rossmann-fold domains"/>
    <property type="match status" value="1"/>
</dbReference>
<dbReference type="InterPro" id="IPR053241">
    <property type="entry name" value="NADPH_pterin_aldehyde_rdct"/>
</dbReference>
<dbReference type="Pfam" id="PF00106">
    <property type="entry name" value="adh_short"/>
    <property type="match status" value="1"/>
</dbReference>
<comment type="caution">
    <text evidence="3">The sequence shown here is derived from an EMBL/GenBank/DDBJ whole genome shotgun (WGS) entry which is preliminary data.</text>
</comment>
<sequence length="229" mass="24985">MSKLVLITGVSRGLGRVMAEKFIESGHTVIGCSREQVEITKLQQRFGKAHYFVSLDVTDETGVIAWAESVDSKYGASIDLLINNAGIVNSLAPFWTVNSSIFNQVIDINIKGVANVVRHFIPKMLERNQGVIVNFSSGWGRYTSPNAVPYCTSKWAIEGFTRALAQELPSGMAAVSLWPGAVHTEMATFTYKEKAESYISPENWSQIAVPFLLQIGASDNGKPLSIPTG</sequence>
<organism evidence="3 4">
    <name type="scientific">Scytonema hofmannii FACHB-248</name>
    <dbReference type="NCBI Taxonomy" id="1842502"/>
    <lineage>
        <taxon>Bacteria</taxon>
        <taxon>Bacillati</taxon>
        <taxon>Cyanobacteriota</taxon>
        <taxon>Cyanophyceae</taxon>
        <taxon>Nostocales</taxon>
        <taxon>Scytonemataceae</taxon>
        <taxon>Scytonema</taxon>
    </lineage>
</organism>
<protein>
    <submittedName>
        <fullName evidence="3">SDR family oxidoreductase</fullName>
    </submittedName>
</protein>
<name>A0ABR8GVQ3_9CYAN</name>
<dbReference type="InterPro" id="IPR002347">
    <property type="entry name" value="SDR_fam"/>
</dbReference>
<dbReference type="Gene3D" id="3.40.50.720">
    <property type="entry name" value="NAD(P)-binding Rossmann-like Domain"/>
    <property type="match status" value="1"/>
</dbReference>
<gene>
    <name evidence="3" type="ORF">H6G81_21470</name>
</gene>
<dbReference type="PRINTS" id="PR00080">
    <property type="entry name" value="SDRFAMILY"/>
</dbReference>
<proteinExistence type="inferred from homology"/>
<dbReference type="EMBL" id="JACJTA010000053">
    <property type="protein sequence ID" value="MBD2607026.1"/>
    <property type="molecule type" value="Genomic_DNA"/>
</dbReference>
<dbReference type="RefSeq" id="WP_029631720.1">
    <property type="nucleotide sequence ID" value="NZ_JACJTA010000053.1"/>
</dbReference>
<dbReference type="PRINTS" id="PR00081">
    <property type="entry name" value="GDHRDH"/>
</dbReference>
<dbReference type="CDD" id="cd05233">
    <property type="entry name" value="SDR_c"/>
    <property type="match status" value="1"/>
</dbReference>
<dbReference type="InterPro" id="IPR020904">
    <property type="entry name" value="Sc_DH/Rdtase_CS"/>
</dbReference>
<evidence type="ECO:0000313" key="4">
    <source>
        <dbReference type="Proteomes" id="UP000660380"/>
    </source>
</evidence>
<accession>A0ABR8GVQ3</accession>
<keyword evidence="4" id="KW-1185">Reference proteome</keyword>
<evidence type="ECO:0000313" key="3">
    <source>
        <dbReference type="EMBL" id="MBD2607026.1"/>
    </source>
</evidence>